<dbReference type="EMBL" id="WOTB01000015">
    <property type="protein sequence ID" value="NHN85372.1"/>
    <property type="molecule type" value="Genomic_DNA"/>
</dbReference>
<keyword evidence="3" id="KW-1185">Reference proteome</keyword>
<feature type="transmembrane region" description="Helical" evidence="1">
    <location>
        <begin position="120"/>
        <end position="144"/>
    </location>
</feature>
<reference evidence="2 3" key="1">
    <citation type="journal article" date="2020" name="Int. J. Syst. Evol. Microbiol.">
        <title>Novel acetic acid bacteria from cider fermentations: Acetobacter conturbans sp. nov. and Acetobacter fallax sp. nov.</title>
        <authorList>
            <person name="Sombolestani A.S."/>
            <person name="Cleenwerck I."/>
            <person name="Cnockaert M."/>
            <person name="Borremans W."/>
            <person name="Wieme A.D."/>
            <person name="De Vuyst L."/>
            <person name="Vandamme P."/>
        </authorList>
    </citation>
    <scope>NUCLEOTIDE SEQUENCE [LARGE SCALE GENOMIC DNA]</scope>
    <source>
        <strain evidence="2 3">LMG 30640</strain>
    </source>
</reference>
<feature type="transmembrane region" description="Helical" evidence="1">
    <location>
        <begin position="247"/>
        <end position="267"/>
    </location>
</feature>
<keyword evidence="1" id="KW-1133">Transmembrane helix</keyword>
<protein>
    <submittedName>
        <fullName evidence="2">Uncharacterized protein</fullName>
    </submittedName>
</protein>
<organism evidence="2 3">
    <name type="scientific">Acetobacter musti</name>
    <dbReference type="NCBI Taxonomy" id="864732"/>
    <lineage>
        <taxon>Bacteria</taxon>
        <taxon>Pseudomonadati</taxon>
        <taxon>Pseudomonadota</taxon>
        <taxon>Alphaproteobacteria</taxon>
        <taxon>Acetobacterales</taxon>
        <taxon>Acetobacteraceae</taxon>
        <taxon>Acetobacter</taxon>
    </lineage>
</organism>
<accession>A0ABX0JU14</accession>
<feature type="transmembrane region" description="Helical" evidence="1">
    <location>
        <begin position="43"/>
        <end position="67"/>
    </location>
</feature>
<dbReference type="Proteomes" id="UP000635278">
    <property type="component" value="Unassembled WGS sequence"/>
</dbReference>
<evidence type="ECO:0000256" key="1">
    <source>
        <dbReference type="SAM" id="Phobius"/>
    </source>
</evidence>
<keyword evidence="1" id="KW-0812">Transmembrane</keyword>
<keyword evidence="1" id="KW-0472">Membrane</keyword>
<comment type="caution">
    <text evidence="2">The sequence shown here is derived from an EMBL/GenBank/DDBJ whole genome shotgun (WGS) entry which is preliminary data.</text>
</comment>
<gene>
    <name evidence="2" type="ORF">GOB93_12075</name>
</gene>
<dbReference type="RefSeq" id="WP_173583760.1">
    <property type="nucleotide sequence ID" value="NZ_WOTB01000015.1"/>
</dbReference>
<evidence type="ECO:0000313" key="2">
    <source>
        <dbReference type="EMBL" id="NHN85372.1"/>
    </source>
</evidence>
<name>A0ABX0JU14_9PROT</name>
<proteinExistence type="predicted"/>
<evidence type="ECO:0000313" key="3">
    <source>
        <dbReference type="Proteomes" id="UP000635278"/>
    </source>
</evidence>
<sequence>MTSLAEILLFLALSWPFLAGTALRLTGVRGPVDERHEHSTLRIPFAITGLFLSVLDLLVVLSMAGTAPDAVHLWLDETLLAVSGSVILNAGLLTECIALTDSKNDPLSPAECARPFWTTGLVTVAIFLADPLAKIAVLLLASVLRTALVDAVRGRAAGGWSVLRLKGSGALLVLSGLLAPGTSASGMLAGTGYAVLAGLFPATAFPPPVGKSDLPDMRDAGETFRLAAGALLLASVLNSAPSSAGSGATLSVALIGFGFVTLFITSLRMQSVLSGSAVRLRQGLNVSQVCLALGAIAAGRAQPAVTCLALSAPMLTVPWFIRPEPGRMSVLAGRCAGWALGLMSFMTVLFVLHDIATLSVVLTLVLVAILLPAVRRGGRDLLSSPEDLISAFRRLTALRGDSTPVVKEPQG</sequence>
<feature type="transmembrane region" description="Helical" evidence="1">
    <location>
        <begin position="79"/>
        <end position="100"/>
    </location>
</feature>
<feature type="transmembrane region" description="Helical" evidence="1">
    <location>
        <begin position="355"/>
        <end position="374"/>
    </location>
</feature>
<feature type="transmembrane region" description="Helical" evidence="1">
    <location>
        <begin position="328"/>
        <end position="349"/>
    </location>
</feature>